<protein>
    <recommendedName>
        <fullName evidence="4 13">Threonylcarbamoyl-AMP synthase</fullName>
        <shortName evidence="13">TC-AMP synthase</shortName>
        <ecNumber evidence="3 13">2.7.7.87</ecNumber>
    </recommendedName>
    <alternativeName>
        <fullName evidence="11 13">L-threonylcarbamoyladenylate synthase</fullName>
    </alternativeName>
</protein>
<dbReference type="STRING" id="1129374.AJE_05661"/>
<dbReference type="NCBIfam" id="TIGR00057">
    <property type="entry name" value="L-threonylcarbamoyladenylate synthase"/>
    <property type="match status" value="1"/>
</dbReference>
<name>H3ZCQ9_9ALTE</name>
<dbReference type="InterPro" id="IPR005145">
    <property type="entry name" value="Sua5_C"/>
</dbReference>
<evidence type="ECO:0000256" key="7">
    <source>
        <dbReference type="ARBA" id="ARBA00022694"/>
    </source>
</evidence>
<dbReference type="PIRSF" id="PIRSF004930">
    <property type="entry name" value="Tln_factor_SUA5"/>
    <property type="match status" value="1"/>
</dbReference>
<evidence type="ECO:0000256" key="3">
    <source>
        <dbReference type="ARBA" id="ARBA00012584"/>
    </source>
</evidence>
<keyword evidence="10 13" id="KW-0067">ATP-binding</keyword>
<dbReference type="InterPro" id="IPR038385">
    <property type="entry name" value="Sua5/YwlC_C"/>
</dbReference>
<comment type="function">
    <text evidence="13">Required for the formation of a threonylcarbamoyl group on adenosine at position 37 (t(6)A37) in tRNAs that read codons beginning with adenine.</text>
</comment>
<feature type="binding site" evidence="14">
    <location>
        <position position="228"/>
    </location>
    <ligand>
        <name>ATP</name>
        <dbReference type="ChEBI" id="CHEBI:30616"/>
    </ligand>
</feature>
<evidence type="ECO:0000256" key="14">
    <source>
        <dbReference type="PIRSR" id="PIRSR004930-1"/>
    </source>
</evidence>
<organism evidence="16 17">
    <name type="scientific">Alishewanella jeotgali KCTC 22429</name>
    <dbReference type="NCBI Taxonomy" id="1129374"/>
    <lineage>
        <taxon>Bacteria</taxon>
        <taxon>Pseudomonadati</taxon>
        <taxon>Pseudomonadota</taxon>
        <taxon>Gammaproteobacteria</taxon>
        <taxon>Alteromonadales</taxon>
        <taxon>Alteromonadaceae</taxon>
        <taxon>Alishewanella</taxon>
    </lineage>
</organism>
<dbReference type="SUPFAM" id="SSF55821">
    <property type="entry name" value="YrdC/RibB"/>
    <property type="match status" value="1"/>
</dbReference>
<feature type="binding site" evidence="14">
    <location>
        <position position="149"/>
    </location>
    <ligand>
        <name>ATP</name>
        <dbReference type="ChEBI" id="CHEBI:30616"/>
    </ligand>
</feature>
<dbReference type="AlphaFoldDB" id="H3ZCQ9"/>
<evidence type="ECO:0000256" key="9">
    <source>
        <dbReference type="ARBA" id="ARBA00022741"/>
    </source>
</evidence>
<dbReference type="Pfam" id="PF01300">
    <property type="entry name" value="Sua5_yciO_yrdC"/>
    <property type="match status" value="1"/>
</dbReference>
<feature type="binding site" evidence="14">
    <location>
        <position position="141"/>
    </location>
    <ligand>
        <name>ATP</name>
        <dbReference type="ChEBI" id="CHEBI:30616"/>
    </ligand>
</feature>
<dbReference type="GO" id="GO:0006450">
    <property type="term" value="P:regulation of translational fidelity"/>
    <property type="evidence" value="ECO:0007669"/>
    <property type="project" value="TreeGrafter"/>
</dbReference>
<feature type="binding site" evidence="14">
    <location>
        <position position="139"/>
    </location>
    <ligand>
        <name>L-threonine</name>
        <dbReference type="ChEBI" id="CHEBI:57926"/>
    </ligand>
</feature>
<evidence type="ECO:0000259" key="15">
    <source>
        <dbReference type="PROSITE" id="PS51163"/>
    </source>
</evidence>
<keyword evidence="6 13" id="KW-0808">Transferase</keyword>
<dbReference type="PATRIC" id="fig|1129374.4.peg.1133"/>
<dbReference type="eggNOG" id="COG0009">
    <property type="taxonomic scope" value="Bacteria"/>
</dbReference>
<dbReference type="GO" id="GO:0005524">
    <property type="term" value="F:ATP binding"/>
    <property type="evidence" value="ECO:0007669"/>
    <property type="project" value="UniProtKB-UniRule"/>
</dbReference>
<feature type="binding site" evidence="14">
    <location>
        <position position="193"/>
    </location>
    <ligand>
        <name>ATP</name>
        <dbReference type="ChEBI" id="CHEBI:30616"/>
    </ligand>
</feature>
<comment type="subcellular location">
    <subcellularLocation>
        <location evidence="1 13">Cytoplasm</location>
    </subcellularLocation>
</comment>
<comment type="catalytic activity">
    <reaction evidence="12 13">
        <text>L-threonine + hydrogencarbonate + ATP = L-threonylcarbamoyladenylate + diphosphate + H2O</text>
        <dbReference type="Rhea" id="RHEA:36407"/>
        <dbReference type="ChEBI" id="CHEBI:15377"/>
        <dbReference type="ChEBI" id="CHEBI:17544"/>
        <dbReference type="ChEBI" id="CHEBI:30616"/>
        <dbReference type="ChEBI" id="CHEBI:33019"/>
        <dbReference type="ChEBI" id="CHEBI:57926"/>
        <dbReference type="ChEBI" id="CHEBI:73682"/>
        <dbReference type="EC" id="2.7.7.87"/>
    </reaction>
</comment>
<dbReference type="InterPro" id="IPR006070">
    <property type="entry name" value="Sua5-like_dom"/>
</dbReference>
<comment type="similarity">
    <text evidence="2 13">Belongs to the SUA5 family.</text>
</comment>
<evidence type="ECO:0000256" key="8">
    <source>
        <dbReference type="ARBA" id="ARBA00022695"/>
    </source>
</evidence>
<dbReference type="Gene3D" id="3.90.870.10">
    <property type="entry name" value="DHBP synthase"/>
    <property type="match status" value="1"/>
</dbReference>
<keyword evidence="17" id="KW-1185">Reference proteome</keyword>
<evidence type="ECO:0000313" key="16">
    <source>
        <dbReference type="EMBL" id="EHR41639.1"/>
    </source>
</evidence>
<dbReference type="InterPro" id="IPR050156">
    <property type="entry name" value="TC-AMP_synthase_SUA5"/>
</dbReference>
<evidence type="ECO:0000313" key="17">
    <source>
        <dbReference type="Proteomes" id="UP000012046"/>
    </source>
</evidence>
<dbReference type="Proteomes" id="UP000012046">
    <property type="component" value="Unassembled WGS sequence"/>
</dbReference>
<dbReference type="FunFam" id="3.90.870.10:FF:000009">
    <property type="entry name" value="Threonylcarbamoyl-AMP synthase, putative"/>
    <property type="match status" value="1"/>
</dbReference>
<dbReference type="EMBL" id="AHTH01000011">
    <property type="protein sequence ID" value="EHR41639.1"/>
    <property type="molecule type" value="Genomic_DNA"/>
</dbReference>
<dbReference type="GO" id="GO:0003725">
    <property type="term" value="F:double-stranded RNA binding"/>
    <property type="evidence" value="ECO:0007669"/>
    <property type="project" value="UniProtKB-UniRule"/>
</dbReference>
<dbReference type="RefSeq" id="WP_008950057.1">
    <property type="nucleotide sequence ID" value="NZ_AHTH01000011.1"/>
</dbReference>
<evidence type="ECO:0000256" key="10">
    <source>
        <dbReference type="ARBA" id="ARBA00022840"/>
    </source>
</evidence>
<dbReference type="GO" id="GO:0005737">
    <property type="term" value="C:cytoplasm"/>
    <property type="evidence" value="ECO:0007669"/>
    <property type="project" value="UniProtKB-SubCell"/>
</dbReference>
<evidence type="ECO:0000256" key="4">
    <source>
        <dbReference type="ARBA" id="ARBA00015492"/>
    </source>
</evidence>
<keyword evidence="8 13" id="KW-0548">Nucleotidyltransferase</keyword>
<dbReference type="GO" id="GO:0061710">
    <property type="term" value="F:L-threonylcarbamoyladenylate synthase"/>
    <property type="evidence" value="ECO:0007669"/>
    <property type="project" value="UniProtKB-EC"/>
</dbReference>
<dbReference type="PANTHER" id="PTHR17490">
    <property type="entry name" value="SUA5"/>
    <property type="match status" value="1"/>
</dbReference>
<reference evidence="16 17" key="1">
    <citation type="journal article" date="2012" name="J. Bacteriol.">
        <title>Genome Sequence of Extracellular-Protease-Producing Alishewanella jeotgali Isolated from Traditional Korean Fermented Seafood.</title>
        <authorList>
            <person name="Jung J."/>
            <person name="Chun J."/>
            <person name="Park W."/>
        </authorList>
    </citation>
    <scope>NUCLEOTIDE SEQUENCE [LARGE SCALE GENOMIC DNA]</scope>
    <source>
        <strain evidence="16 17">KCTC 22429</strain>
    </source>
</reference>
<dbReference type="GO" id="GO:0000049">
    <property type="term" value="F:tRNA binding"/>
    <property type="evidence" value="ECO:0007669"/>
    <property type="project" value="TreeGrafter"/>
</dbReference>
<accession>H3ZCQ9</accession>
<feature type="binding site" evidence="14">
    <location>
        <position position="65"/>
    </location>
    <ligand>
        <name>L-threonine</name>
        <dbReference type="ChEBI" id="CHEBI:57926"/>
    </ligand>
</feature>
<evidence type="ECO:0000256" key="11">
    <source>
        <dbReference type="ARBA" id="ARBA00029774"/>
    </source>
</evidence>
<sequence length="323" mass="33991">MKTELLAADQPADVSRAAALLQQGELVAVPTETVYGLAANATDADAVAKIFQAKGRPADHPLIVHIPTLEMLEQFAVEIPQSAYQLAAAFWPGPLTLLLKKAPQVSTVVTGGLETIGIRMPAHPALLSLLQQARLAVAAPSANPYKKLSPTRAAQVLHGMAGKIAAVLDGGPCEHGLESTIVDLTTSPPQILRSGPITAAQLGQVLGCAVSTPREHQVKVSGNVGAHYQPNTPVYLLPSDALIAQLANSTVPTAVLHFSALPLPAVSYQQQLPASAAAYGQQLYHQLFLADQQGVAQILVELPPHSPGWEAVQDRLRRAACHE</sequence>
<evidence type="ECO:0000256" key="12">
    <source>
        <dbReference type="ARBA" id="ARBA00048366"/>
    </source>
</evidence>
<proteinExistence type="inferred from homology"/>
<evidence type="ECO:0000256" key="6">
    <source>
        <dbReference type="ARBA" id="ARBA00022679"/>
    </source>
</evidence>
<evidence type="ECO:0000256" key="5">
    <source>
        <dbReference type="ARBA" id="ARBA00022490"/>
    </source>
</evidence>
<dbReference type="InterPro" id="IPR017945">
    <property type="entry name" value="DHBP_synth_RibB-like_a/b_dom"/>
</dbReference>
<evidence type="ECO:0000256" key="1">
    <source>
        <dbReference type="ARBA" id="ARBA00004496"/>
    </source>
</evidence>
<feature type="binding site" evidence="14">
    <location>
        <position position="115"/>
    </location>
    <ligand>
        <name>ATP</name>
        <dbReference type="ChEBI" id="CHEBI:30616"/>
    </ligand>
</feature>
<feature type="domain" description="YrdC-like" evidence="15">
    <location>
        <begin position="11"/>
        <end position="197"/>
    </location>
</feature>
<feature type="binding site" evidence="14">
    <location>
        <position position="179"/>
    </location>
    <ligand>
        <name>L-threonine</name>
        <dbReference type="ChEBI" id="CHEBI:57926"/>
    </ligand>
</feature>
<dbReference type="InterPro" id="IPR010923">
    <property type="entry name" value="T(6)A37_SUA5"/>
</dbReference>
<dbReference type="PANTHER" id="PTHR17490:SF16">
    <property type="entry name" value="THREONYLCARBAMOYL-AMP SYNTHASE"/>
    <property type="match status" value="1"/>
</dbReference>
<dbReference type="Pfam" id="PF03481">
    <property type="entry name" value="Sua5_C"/>
    <property type="match status" value="1"/>
</dbReference>
<evidence type="ECO:0000256" key="13">
    <source>
        <dbReference type="PIRNR" id="PIRNR004930"/>
    </source>
</evidence>
<dbReference type="PROSITE" id="PS51163">
    <property type="entry name" value="YRDC"/>
    <property type="match status" value="1"/>
</dbReference>
<comment type="caution">
    <text evidence="16">The sequence shown here is derived from an EMBL/GenBank/DDBJ whole genome shotgun (WGS) entry which is preliminary data.</text>
</comment>
<keyword evidence="9 13" id="KW-0547">Nucleotide-binding</keyword>
<feature type="binding site" evidence="14">
    <location>
        <position position="33"/>
    </location>
    <ligand>
        <name>L-threonine</name>
        <dbReference type="ChEBI" id="CHEBI:57926"/>
    </ligand>
</feature>
<keyword evidence="5 13" id="KW-0963">Cytoplasm</keyword>
<feature type="binding site" evidence="14">
    <location>
        <position position="119"/>
    </location>
    <ligand>
        <name>L-threonine</name>
        <dbReference type="ChEBI" id="CHEBI:57926"/>
    </ligand>
</feature>
<dbReference type="EC" id="2.7.7.87" evidence="3 13"/>
<keyword evidence="7 13" id="KW-0819">tRNA processing</keyword>
<dbReference type="Gene3D" id="3.40.50.11030">
    <property type="entry name" value="Threonylcarbamoyl-AMP synthase, C-terminal domain"/>
    <property type="match status" value="1"/>
</dbReference>
<feature type="binding site" evidence="14">
    <location>
        <position position="56"/>
    </location>
    <ligand>
        <name>ATP</name>
        <dbReference type="ChEBI" id="CHEBI:30616"/>
    </ligand>
</feature>
<gene>
    <name evidence="16" type="ORF">AJE_05661</name>
</gene>
<dbReference type="GO" id="GO:0008033">
    <property type="term" value="P:tRNA processing"/>
    <property type="evidence" value="ECO:0007669"/>
    <property type="project" value="UniProtKB-KW"/>
</dbReference>
<evidence type="ECO:0000256" key="2">
    <source>
        <dbReference type="ARBA" id="ARBA00007663"/>
    </source>
</evidence>